<keyword evidence="2" id="KW-0560">Oxidoreductase</keyword>
<dbReference type="Gene3D" id="3.40.50.720">
    <property type="entry name" value="NAD(P)-binding Rossmann-like Domain"/>
    <property type="match status" value="1"/>
</dbReference>
<evidence type="ECO:0000256" key="2">
    <source>
        <dbReference type="ARBA" id="ARBA00023002"/>
    </source>
</evidence>
<accession>A0A815CAV0</accession>
<dbReference type="SUPFAM" id="SSF51735">
    <property type="entry name" value="NAD(P)-binding Rossmann-fold domains"/>
    <property type="match status" value="1"/>
</dbReference>
<name>A0A815CAV0_9BILA</name>
<dbReference type="AlphaFoldDB" id="A0A815CAV0"/>
<reference evidence="4" key="1">
    <citation type="submission" date="2021-02" db="EMBL/GenBank/DDBJ databases">
        <authorList>
            <person name="Nowell W R."/>
        </authorList>
    </citation>
    <scope>NUCLEOTIDE SEQUENCE</scope>
</reference>
<dbReference type="Proteomes" id="UP000663868">
    <property type="component" value="Unassembled WGS sequence"/>
</dbReference>
<dbReference type="PROSITE" id="PS00061">
    <property type="entry name" value="ADH_SHORT"/>
    <property type="match status" value="1"/>
</dbReference>
<gene>
    <name evidence="3" type="ORF">IZO911_LOCUS31087</name>
    <name evidence="5" type="ORF">KXQ929_LOCUS27481</name>
    <name evidence="4" type="ORF">VCS650_LOCUS29994</name>
</gene>
<evidence type="ECO:0000256" key="1">
    <source>
        <dbReference type="ARBA" id="ARBA00006484"/>
    </source>
</evidence>
<evidence type="ECO:0000313" key="4">
    <source>
        <dbReference type="EMBL" id="CAF1281532.1"/>
    </source>
</evidence>
<dbReference type="InterPro" id="IPR036291">
    <property type="entry name" value="NAD(P)-bd_dom_sf"/>
</dbReference>
<dbReference type="OrthoDB" id="47007at2759"/>
<dbReference type="Pfam" id="PF13561">
    <property type="entry name" value="adh_short_C2"/>
    <property type="match status" value="1"/>
</dbReference>
<protein>
    <submittedName>
        <fullName evidence="4">Uncharacterized protein</fullName>
    </submittedName>
</protein>
<evidence type="ECO:0000313" key="6">
    <source>
        <dbReference type="Proteomes" id="UP000663891"/>
    </source>
</evidence>
<dbReference type="EMBL" id="CAJNON010000476">
    <property type="protein sequence ID" value="CAF1281532.1"/>
    <property type="molecule type" value="Genomic_DNA"/>
</dbReference>
<dbReference type="CDD" id="cd05233">
    <property type="entry name" value="SDR_c"/>
    <property type="match status" value="1"/>
</dbReference>
<dbReference type="Proteomes" id="UP000663860">
    <property type="component" value="Unassembled WGS sequence"/>
</dbReference>
<comment type="similarity">
    <text evidence="1">Belongs to the short-chain dehydrogenases/reductases (SDR) family.</text>
</comment>
<dbReference type="PANTHER" id="PTHR24321">
    <property type="entry name" value="DEHYDROGENASES, SHORT CHAIN"/>
    <property type="match status" value="1"/>
</dbReference>
<dbReference type="EMBL" id="CAJOBB010002607">
    <property type="protein sequence ID" value="CAF3983458.1"/>
    <property type="molecule type" value="Genomic_DNA"/>
</dbReference>
<dbReference type="PANTHER" id="PTHR24321:SF8">
    <property type="entry name" value="ESTRADIOL 17-BETA-DEHYDROGENASE 8-RELATED"/>
    <property type="match status" value="1"/>
</dbReference>
<dbReference type="GO" id="GO:0016491">
    <property type="term" value="F:oxidoreductase activity"/>
    <property type="evidence" value="ECO:0007669"/>
    <property type="project" value="UniProtKB-KW"/>
</dbReference>
<dbReference type="PRINTS" id="PR00080">
    <property type="entry name" value="SDRFAMILY"/>
</dbReference>
<evidence type="ECO:0000313" key="5">
    <source>
        <dbReference type="EMBL" id="CAF3983458.1"/>
    </source>
</evidence>
<dbReference type="Proteomes" id="UP000663891">
    <property type="component" value="Unassembled WGS sequence"/>
</dbReference>
<dbReference type="PRINTS" id="PR00081">
    <property type="entry name" value="GDHRDH"/>
</dbReference>
<dbReference type="FunFam" id="3.40.50.720:FF:000084">
    <property type="entry name" value="Short-chain dehydrogenase reductase"/>
    <property type="match status" value="1"/>
</dbReference>
<dbReference type="InterPro" id="IPR020904">
    <property type="entry name" value="Sc_DH/Rdtase_CS"/>
</dbReference>
<dbReference type="InterPro" id="IPR002347">
    <property type="entry name" value="SDR_fam"/>
</dbReference>
<evidence type="ECO:0000313" key="3">
    <source>
        <dbReference type="EMBL" id="CAF1246273.1"/>
    </source>
</evidence>
<comment type="caution">
    <text evidence="4">The sequence shown here is derived from an EMBL/GenBank/DDBJ whole genome shotgun (WGS) entry which is preliminary data.</text>
</comment>
<organism evidence="4 6">
    <name type="scientific">Adineta steineri</name>
    <dbReference type="NCBI Taxonomy" id="433720"/>
    <lineage>
        <taxon>Eukaryota</taxon>
        <taxon>Metazoa</taxon>
        <taxon>Spiralia</taxon>
        <taxon>Gnathifera</taxon>
        <taxon>Rotifera</taxon>
        <taxon>Eurotatoria</taxon>
        <taxon>Bdelloidea</taxon>
        <taxon>Adinetida</taxon>
        <taxon>Adinetidae</taxon>
        <taxon>Adineta</taxon>
    </lineage>
</organism>
<sequence>MSSLPECNTKINQDWRQILTDKVVFVTGGGGGIGSVICQTCLLQGAKVVVADINKAAADQVIEKLHQNNDQQIDRIISLELDVTNEKGVEQAIEIVINKWGTIDVLINTAAIFVFGEIENISSDAWKRNFDVNVHGFALLVKYIVPIMKKQRSGSIIQFGSISGVIAQPTFLPYGAGKAAVIQMTRSLALELGPYNIRCNSVSPGLIVTPPVIATATSYGLSIEEFSKAIVKDQCLKRSGDPQEIANLVVFLASDLCPFITGANLIADGGYTTV</sequence>
<proteinExistence type="inferred from homology"/>
<dbReference type="EMBL" id="CAJNOE010000500">
    <property type="protein sequence ID" value="CAF1246273.1"/>
    <property type="molecule type" value="Genomic_DNA"/>
</dbReference>